<keyword evidence="2" id="KW-0812">Transmembrane</keyword>
<sequence>MPYAQQQTWNITIRMFRNVMLDTEFEHSLEILKALIFILKPLKISLNLSFWVAFLLFIEITQAKVLMWTIIKTFVLLIKALGLFHSVYAMGGATRPNTIAHSSGTGKQPAQSSGSSSSMRTLGEFENETPMSTRKTNDLEEQYRTGINLNQDNISPKEGLQEITPDKFAVIQRSRPSRAPILDPLLAPDKSSISSISPPGQIKNLGLYEPALHDYFVIDYNGFLFCLPKYVVDLQDQMTIRPPAHNEGLLSRNEGKRSLVTFGIARMLVGDLTPRRRKPSTGRCSDSGERKWTKLTDDVIDPSPFGNARATQNVAISELAQRLRMESRMSRETSGYDFDAIHEAVRVIPDEVIPQVSAERAGPKTIAETAERLRLESRMATGVSGLHTGATTTQPHSASETELSKAMRSNSPLHQGNRVDHHRTRLVQKLNHQLSLFHGLPSHEPADAVVSSVVVALIDDYETPENFSTSELPKLLVLLDLLYKTVNPSQHSRIMACHMLLHMKAYIKIMIQLPVSVQKHMIFILGNTVSFLHSGYLNVSGKPTVHLSLLMSRLRWVMDLFMWALGIKPELLQTINNTWDPPQWLRSQIQHVFTSEENLWGVESLEYANFLGAAISTYLTLQFVEHEALRKLNNGRQAVQMIKNLKWDPTSLGTAEHWDRLLNWSSADLNVELIRELSVTPEFSQMVKTMDKDHELYFLMDGIHLLSHHGGISDQSNWKNLFPSDMNHKWQQILKNIFSIQGSSSVTISMQLLSFFCKYKVNLVDISVIATDLKFMMILARSLMSFDQIRMNKTWIKLDDQPNHESIIEKLLLYFTINHSRSIFKGYEVDYIPNWIERHLPVSKTQPQDDSFLRLPFVLSAQLWLNMLNHYRYTGTSKIPIDGIYMELIHFAQSKLARPIPLPTVSSTRLPV</sequence>
<feature type="transmembrane region" description="Helical" evidence="2">
    <location>
        <begin position="34"/>
        <end position="58"/>
    </location>
</feature>
<dbReference type="OrthoDB" id="10665229at2759"/>
<reference evidence="4" key="1">
    <citation type="journal article" date="2011" name="Proc. Natl. Acad. Sci. U.S.A.">
        <title>Obligate biotrophy features unraveled by the genomic analysis of rust fungi.</title>
        <authorList>
            <person name="Duplessis S."/>
            <person name="Cuomo C.A."/>
            <person name="Lin Y.-C."/>
            <person name="Aerts A."/>
            <person name="Tisserant E."/>
            <person name="Veneault-Fourrey C."/>
            <person name="Joly D.L."/>
            <person name="Hacquard S."/>
            <person name="Amselem J."/>
            <person name="Cantarel B.L."/>
            <person name="Chiu R."/>
            <person name="Coutinho P.M."/>
            <person name="Feau N."/>
            <person name="Field M."/>
            <person name="Frey P."/>
            <person name="Gelhaye E."/>
            <person name="Goldberg J."/>
            <person name="Grabherr M.G."/>
            <person name="Kodira C.D."/>
            <person name="Kohler A."/>
            <person name="Kuees U."/>
            <person name="Lindquist E.A."/>
            <person name="Lucas S.M."/>
            <person name="Mago R."/>
            <person name="Mauceli E."/>
            <person name="Morin E."/>
            <person name="Murat C."/>
            <person name="Pangilinan J.L."/>
            <person name="Park R."/>
            <person name="Pearson M."/>
            <person name="Quesneville H."/>
            <person name="Rouhier N."/>
            <person name="Sakthikumar S."/>
            <person name="Salamov A.A."/>
            <person name="Schmutz J."/>
            <person name="Selles B."/>
            <person name="Shapiro H."/>
            <person name="Tanguay P."/>
            <person name="Tuskan G.A."/>
            <person name="Henrissat B."/>
            <person name="Van de Peer Y."/>
            <person name="Rouze P."/>
            <person name="Ellis J.G."/>
            <person name="Dodds P.N."/>
            <person name="Schein J.E."/>
            <person name="Zhong S."/>
            <person name="Hamelin R.C."/>
            <person name="Grigoriev I.V."/>
            <person name="Szabo L.J."/>
            <person name="Martin F."/>
        </authorList>
    </citation>
    <scope>NUCLEOTIDE SEQUENCE [LARGE SCALE GENOMIC DNA]</scope>
    <source>
        <strain evidence="4">98AG31 / pathotype 3-4-7</strain>
    </source>
</reference>
<dbReference type="GeneID" id="18929635"/>
<protein>
    <submittedName>
        <fullName evidence="3">Uncharacterized protein</fullName>
    </submittedName>
</protein>
<dbReference type="AlphaFoldDB" id="F4RCY0"/>
<keyword evidence="4" id="KW-1185">Reference proteome</keyword>
<dbReference type="InParanoid" id="F4RCY0"/>
<dbReference type="RefSeq" id="XP_007406965.1">
    <property type="nucleotide sequence ID" value="XM_007406903.1"/>
</dbReference>
<dbReference type="EMBL" id="GL883096">
    <property type="protein sequence ID" value="EGG09911.1"/>
    <property type="molecule type" value="Genomic_DNA"/>
</dbReference>
<evidence type="ECO:0000256" key="1">
    <source>
        <dbReference type="SAM" id="MobiDB-lite"/>
    </source>
</evidence>
<proteinExistence type="predicted"/>
<dbReference type="HOGENOM" id="CLU_318868_0_0_1"/>
<keyword evidence="2" id="KW-0472">Membrane</keyword>
<feature type="region of interest" description="Disordered" evidence="1">
    <location>
        <begin position="99"/>
        <end position="137"/>
    </location>
</feature>
<feature type="transmembrane region" description="Helical" evidence="2">
    <location>
        <begin position="65"/>
        <end position="88"/>
    </location>
</feature>
<name>F4RCY0_MELLP</name>
<evidence type="ECO:0000313" key="3">
    <source>
        <dbReference type="EMBL" id="EGG09911.1"/>
    </source>
</evidence>
<dbReference type="VEuPathDB" id="FungiDB:MELLADRAFT_60921"/>
<evidence type="ECO:0000256" key="2">
    <source>
        <dbReference type="SAM" id="Phobius"/>
    </source>
</evidence>
<feature type="compositionally biased region" description="Polar residues" evidence="1">
    <location>
        <begin position="99"/>
        <end position="111"/>
    </location>
</feature>
<gene>
    <name evidence="3" type="ORF">MELLADRAFT_60921</name>
</gene>
<dbReference type="KEGG" id="mlr:MELLADRAFT_60921"/>
<evidence type="ECO:0000313" key="4">
    <source>
        <dbReference type="Proteomes" id="UP000001072"/>
    </source>
</evidence>
<organism evidence="4">
    <name type="scientific">Melampsora larici-populina (strain 98AG31 / pathotype 3-4-7)</name>
    <name type="common">Poplar leaf rust fungus</name>
    <dbReference type="NCBI Taxonomy" id="747676"/>
    <lineage>
        <taxon>Eukaryota</taxon>
        <taxon>Fungi</taxon>
        <taxon>Dikarya</taxon>
        <taxon>Basidiomycota</taxon>
        <taxon>Pucciniomycotina</taxon>
        <taxon>Pucciniomycetes</taxon>
        <taxon>Pucciniales</taxon>
        <taxon>Melampsoraceae</taxon>
        <taxon>Melampsora</taxon>
    </lineage>
</organism>
<keyword evidence="2" id="KW-1133">Transmembrane helix</keyword>
<dbReference type="Proteomes" id="UP000001072">
    <property type="component" value="Unassembled WGS sequence"/>
</dbReference>
<accession>F4RCY0</accession>